<dbReference type="InterPro" id="IPR020807">
    <property type="entry name" value="PKS_DH"/>
</dbReference>
<keyword evidence="3" id="KW-0596">Phosphopantetheine</keyword>
<dbReference type="InterPro" id="IPR013968">
    <property type="entry name" value="PKS_KR"/>
</dbReference>
<feature type="active site" description="Proton acceptor; for dehydratase activity" evidence="6">
    <location>
        <position position="944"/>
    </location>
</feature>
<dbReference type="Proteomes" id="UP001201273">
    <property type="component" value="Unassembled WGS sequence"/>
</dbReference>
<dbReference type="InterPro" id="IPR014031">
    <property type="entry name" value="Ketoacyl_synth_C"/>
</dbReference>
<comment type="similarity">
    <text evidence="2">Belongs to the short-chain dehydrogenases/reductases (SDR) family.</text>
</comment>
<keyword evidence="5" id="KW-0808">Transferase</keyword>
<dbReference type="Pfam" id="PF21089">
    <property type="entry name" value="PKS_DH_N"/>
    <property type="match status" value="1"/>
</dbReference>
<evidence type="ECO:0000313" key="10">
    <source>
        <dbReference type="EMBL" id="MCE2595219.1"/>
    </source>
</evidence>
<dbReference type="InterPro" id="IPR016036">
    <property type="entry name" value="Malonyl_transacylase_ACP-bd"/>
</dbReference>
<dbReference type="Gene3D" id="3.40.50.720">
    <property type="entry name" value="NAD(P)-binding Rossmann-like Domain"/>
    <property type="match status" value="3"/>
</dbReference>
<dbReference type="CDD" id="cd08955">
    <property type="entry name" value="KR_2_FAS_SDR_x"/>
    <property type="match status" value="1"/>
</dbReference>
<feature type="domain" description="Carrier" evidence="7">
    <location>
        <begin position="2021"/>
        <end position="2096"/>
    </location>
</feature>
<dbReference type="InterPro" id="IPR014030">
    <property type="entry name" value="Ketoacyl_synth_N"/>
</dbReference>
<name>A0ABS8WCF0_9GAMM</name>
<feature type="region of interest" description="N-terminal hotdog fold" evidence="6">
    <location>
        <begin position="915"/>
        <end position="1035"/>
    </location>
</feature>
<dbReference type="InterPro" id="IPR020806">
    <property type="entry name" value="PKS_PP-bd"/>
</dbReference>
<dbReference type="EMBL" id="JAIMJA010000009">
    <property type="protein sequence ID" value="MCE2595219.1"/>
    <property type="molecule type" value="Genomic_DNA"/>
</dbReference>
<dbReference type="Gene3D" id="3.40.366.10">
    <property type="entry name" value="Malonyl-Coenzyme A Acyl Carrier Protein, domain 2"/>
    <property type="match status" value="1"/>
</dbReference>
<evidence type="ECO:0000256" key="1">
    <source>
        <dbReference type="ARBA" id="ARBA00005194"/>
    </source>
</evidence>
<dbReference type="Gene3D" id="1.10.1200.10">
    <property type="entry name" value="ACP-like"/>
    <property type="match status" value="1"/>
</dbReference>
<comment type="pathway">
    <text evidence="1">Lipid metabolism; fatty acid biosynthesis.</text>
</comment>
<evidence type="ECO:0000259" key="8">
    <source>
        <dbReference type="PROSITE" id="PS52004"/>
    </source>
</evidence>
<dbReference type="SUPFAM" id="SSF55048">
    <property type="entry name" value="Probable ACP-binding domain of malonyl-CoA ACP transacylase"/>
    <property type="match status" value="1"/>
</dbReference>
<evidence type="ECO:0000256" key="5">
    <source>
        <dbReference type="ARBA" id="ARBA00022679"/>
    </source>
</evidence>
<dbReference type="PANTHER" id="PTHR43775:SF37">
    <property type="entry name" value="SI:DKEY-61P9.11"/>
    <property type="match status" value="1"/>
</dbReference>
<reference evidence="10 11" key="1">
    <citation type="journal article" date="2022" name="Environ. Microbiol. Rep.">
        <title>Eco-phylogenetic analyses reveal divergent evolution of vitamin B12 metabolism in the marine bacterial family 'Psychromonadaceae'.</title>
        <authorList>
            <person name="Jin X."/>
            <person name="Yang Y."/>
            <person name="Cao H."/>
            <person name="Gao B."/>
            <person name="Zhao Z."/>
        </authorList>
    </citation>
    <scope>NUCLEOTIDE SEQUENCE [LARGE SCALE GENOMIC DNA]</scope>
    <source>
        <strain evidence="10 11">MKS20</strain>
    </source>
</reference>
<dbReference type="RefSeq" id="WP_233052713.1">
    <property type="nucleotide sequence ID" value="NZ_JAIMJA010000009.1"/>
</dbReference>
<dbReference type="SMART" id="SM00826">
    <property type="entry name" value="PKS_DH"/>
    <property type="match status" value="1"/>
</dbReference>
<gene>
    <name evidence="10" type="ORF">K6Y31_10375</name>
</gene>
<dbReference type="Pfam" id="PF00550">
    <property type="entry name" value="PP-binding"/>
    <property type="match status" value="1"/>
</dbReference>
<dbReference type="SMART" id="SM00825">
    <property type="entry name" value="PKS_KS"/>
    <property type="match status" value="1"/>
</dbReference>
<dbReference type="InterPro" id="IPR049551">
    <property type="entry name" value="PKS_DH_C"/>
</dbReference>
<dbReference type="Pfam" id="PF08659">
    <property type="entry name" value="KR"/>
    <property type="match status" value="1"/>
</dbReference>
<dbReference type="Pfam" id="PF00698">
    <property type="entry name" value="Acyl_transf_1"/>
    <property type="match status" value="1"/>
</dbReference>
<proteinExistence type="inferred from homology"/>
<feature type="domain" description="PKS/mFAS DH" evidence="9">
    <location>
        <begin position="915"/>
        <end position="1188"/>
    </location>
</feature>
<dbReference type="Pfam" id="PF02801">
    <property type="entry name" value="Ketoacyl-synt_C"/>
    <property type="match status" value="1"/>
</dbReference>
<keyword evidence="11" id="KW-1185">Reference proteome</keyword>
<evidence type="ECO:0000256" key="6">
    <source>
        <dbReference type="PROSITE-ProRule" id="PRU01363"/>
    </source>
</evidence>
<feature type="region of interest" description="C-terminal hotdog fold" evidence="6">
    <location>
        <begin position="1050"/>
        <end position="1188"/>
    </location>
</feature>
<organism evidence="10 11">
    <name type="scientific">Motilimonas cestriensis</name>
    <dbReference type="NCBI Taxonomy" id="2742685"/>
    <lineage>
        <taxon>Bacteria</taxon>
        <taxon>Pseudomonadati</taxon>
        <taxon>Pseudomonadota</taxon>
        <taxon>Gammaproteobacteria</taxon>
        <taxon>Alteromonadales</taxon>
        <taxon>Alteromonadales genera incertae sedis</taxon>
        <taxon>Motilimonas</taxon>
    </lineage>
</organism>
<dbReference type="SUPFAM" id="SSF53901">
    <property type="entry name" value="Thiolase-like"/>
    <property type="match status" value="1"/>
</dbReference>
<dbReference type="PROSITE" id="PS52004">
    <property type="entry name" value="KS3_2"/>
    <property type="match status" value="1"/>
</dbReference>
<dbReference type="PROSITE" id="PS52019">
    <property type="entry name" value="PKS_MFAS_DH"/>
    <property type="match status" value="1"/>
</dbReference>
<dbReference type="InterPro" id="IPR009081">
    <property type="entry name" value="PP-bd_ACP"/>
</dbReference>
<dbReference type="PROSITE" id="PS50075">
    <property type="entry name" value="CARRIER"/>
    <property type="match status" value="1"/>
</dbReference>
<dbReference type="Pfam" id="PF14765">
    <property type="entry name" value="PS-DH"/>
    <property type="match status" value="1"/>
</dbReference>
<dbReference type="SUPFAM" id="SSF47336">
    <property type="entry name" value="ACP-like"/>
    <property type="match status" value="1"/>
</dbReference>
<keyword evidence="4" id="KW-0597">Phosphoprotein</keyword>
<protein>
    <submittedName>
        <fullName evidence="10">SDR family NAD(P)-dependent oxidoreductase</fullName>
    </submittedName>
</protein>
<dbReference type="InterPro" id="IPR018201">
    <property type="entry name" value="Ketoacyl_synth_AS"/>
</dbReference>
<dbReference type="Gene3D" id="3.40.47.10">
    <property type="match status" value="1"/>
</dbReference>
<feature type="active site" description="Proton donor; for dehydratase activity" evidence="6">
    <location>
        <position position="1111"/>
    </location>
</feature>
<dbReference type="PANTHER" id="PTHR43775">
    <property type="entry name" value="FATTY ACID SYNTHASE"/>
    <property type="match status" value="1"/>
</dbReference>
<dbReference type="InterPro" id="IPR016039">
    <property type="entry name" value="Thiolase-like"/>
</dbReference>
<dbReference type="InterPro" id="IPR032821">
    <property type="entry name" value="PKS_assoc"/>
</dbReference>
<dbReference type="Gene3D" id="3.30.70.3290">
    <property type="match status" value="1"/>
</dbReference>
<evidence type="ECO:0000259" key="7">
    <source>
        <dbReference type="PROSITE" id="PS50075"/>
    </source>
</evidence>
<dbReference type="PROSITE" id="PS00606">
    <property type="entry name" value="KS3_1"/>
    <property type="match status" value="1"/>
</dbReference>
<evidence type="ECO:0000256" key="4">
    <source>
        <dbReference type="ARBA" id="ARBA00022553"/>
    </source>
</evidence>
<sequence>MNVNENTNSNDIAIVGMSCRYPGGVNSPSQFYDFLLAGGDGIVDVPADRWDINSYYDSDKDKVNRMYVKRGGFIADIDQFDPQFFGISPIEAPHIDPQHRWLLELTHEALENAGLKAGTLKGSDTGVFIGQFMHDYEQIQLDSAAHGMIASHSATGPSMTLTANRISYCFDFVGPSVTLDTACSSSLVALDMACKSLLTGDSRVAIAGGVNILLRPELTMSICKASMLSPDGQCKSFDASANGYVRSEGAGLVVVKKLSDAIADGDNVLAVIKASGVNQDGQTSGITVPNGDAQQRLLKKSLAKAGFTGADIQYAEAHGTGTAVGDPIEVNALGQTLGQRQQGQEQCVIGSVKSNIGHTEAAAGVAGLIKTVMAMNGGVIPKNIHYHNTNPAINLAELNIQIASENKPWPVAPGQTKKAIINSFGFGGTNANVVLEEAPQVTVKNDQDSTIKVIQSLCLSAKTSQGLKGQAQAFINYINANEAVSIDRICAEAALSREHFKHRLVVNGQDKVQVLAGLADFINDTPANNYAQYSVTPQASGPLAFIFSGMGTTWPQMGMQLYQKEPVFAAMMDKCSDAIQAYTGWSLVELIADETKPNAIYDTEIAQPGIFSVQVSLVALLASWGIKADAIAGHSAGEVAAAYCAGALSFDDAVKVIYHRSQLQQTTEGQGKMLAVALTEQEVAPYLANVSDKVSIAAINSETALTLSGDADCLTDIFNQLDSKGIFARFLKVGVPYHSPVMDQLKAPLINALNDIVVTTPHTPLYSTVSGKLTQVGDWDAAYWADNVREPVLFKAAIEAMSQDGLTSYIEVAPHTALGSSIEANLKSAKAVAGIVIPTMKRGVDDNLMLANTLATLHCHGVEVDWQLQYQAMGSPAQLPNYAWQHASYWQEHEDVKQARLYNTQPQGAFARSLHPLLGGRLTSTAALWQNKLDLQEQSYLIDHQVDNEIIYPGAAYVEMALNVAKSQPDSSDAGFCIENIAFLRAFFVSPEQTQTLESVYQQETGEFTISACHPDSGQWSLYSQGRISNDVVPHGQQTFDLIAIKGQLGAQQSKADFYQHCHQLGLNYLDCFQGVVHAWHDDMDSLVKIELPTQLQEQLSTHMLHPAILDGAFQSLFATISSAYLPVKIGLINYLRKPTEISYGYLQTKFKDAHEIKGDLYILNEQGETLIELIGVELKANTSQLQDQQATLASTYHYQWLEDKASETTKIAPGHWLVFADEQGVAAALTPQLEALGHQVTNVPYQQQASVELSQQLQVMSQQVTGIIYLWGLNSAINQEQHLSPDCYHSTIVPLDAFQGINSVSWKQGLPIYIATQGAYQLPQDECLPRPEQLALWGFSRVLASEHPEYKVSLVDLDIATNESVINLLTDEISGQHFEQELSLRESGRFVHRLQRTKHETIAQNQYYVAPMTDATHYQLGLHTTEQGKTLMPYLAEKPTLLAGNELVIELEKVVLESAQLSSLVESSQTNASKAQVYAVQGRIVTMGAEVSGFSLDEVVVSVTTQPPASSIICRADLVIKAQSRLDLGALKAALINQMTLTSLADEKGTVLVHQGTSAAAIALCQQLTKQGVNVVVTVADTEQRALFNHVDVAGVCESHQTQALADLLQGFAVSQVDAVINFATGPQPLRIAQLIKPAGLFVNLTDSGNIALFNALQEHDIRYVKLDLATLITHRPRQISQSMQLLQADDNELHQVSAPLETFTLNNLAQVTLQLQQQDSQVLLDLSQRSGKVLKAVPEPVITGEKSYLVTGGLGGLGLEIMAWLAQSGAKSIVLMGRSAPKPDALHAIELVRELGVEVLTLQGDVSQLGDVKRVVEQINGRAYPLGGIIHSAGVLDDATIMQQSHEKYQRVLQPKIQGSWNLHLATQAIELDFFVCFSSIAAVVGWAGQSNYASANAYMDGLCAYRRAQGKPGLSINWGPWAEAGMAANLASEDIKRMNNAGMAALAPDAGLHAMAHLMQSSMAQAGVFDLDWSKIFNQQVNPSQATVFSQFFDLADASQLDDFLGRFNSSEGDEKRQILLEKVTDTLAMVLGLDSSENLEPNVNVFEYGLNSLMGMDLKNRLQASVDLPLPATLILKHPSVDAMTDFILGQATPEQEAAQEAISVVRESQKVKVSI</sequence>
<dbReference type="InterPro" id="IPR049552">
    <property type="entry name" value="PKS_DH_N"/>
</dbReference>
<evidence type="ECO:0000313" key="11">
    <source>
        <dbReference type="Proteomes" id="UP001201273"/>
    </source>
</evidence>
<dbReference type="SMART" id="SM00822">
    <property type="entry name" value="PKS_KR"/>
    <property type="match status" value="1"/>
</dbReference>
<accession>A0ABS8WCF0</accession>
<dbReference type="SMART" id="SM00823">
    <property type="entry name" value="PKS_PP"/>
    <property type="match status" value="1"/>
</dbReference>
<dbReference type="InterPro" id="IPR001227">
    <property type="entry name" value="Ac_transferase_dom_sf"/>
</dbReference>
<dbReference type="SMART" id="SM00827">
    <property type="entry name" value="PKS_AT"/>
    <property type="match status" value="1"/>
</dbReference>
<dbReference type="InterPro" id="IPR042104">
    <property type="entry name" value="PKS_dehydratase_sf"/>
</dbReference>
<dbReference type="InterPro" id="IPR057326">
    <property type="entry name" value="KR_dom"/>
</dbReference>
<dbReference type="InterPro" id="IPR050091">
    <property type="entry name" value="PKS_NRPS_Biosynth_Enz"/>
</dbReference>
<dbReference type="Pfam" id="PF00109">
    <property type="entry name" value="ketoacyl-synt"/>
    <property type="match status" value="1"/>
</dbReference>
<evidence type="ECO:0000259" key="9">
    <source>
        <dbReference type="PROSITE" id="PS52019"/>
    </source>
</evidence>
<dbReference type="SUPFAM" id="SSF52151">
    <property type="entry name" value="FabD/lysophospholipase-like"/>
    <property type="match status" value="1"/>
</dbReference>
<evidence type="ECO:0000256" key="3">
    <source>
        <dbReference type="ARBA" id="ARBA00022450"/>
    </source>
</evidence>
<comment type="caution">
    <text evidence="10">The sequence shown here is derived from an EMBL/GenBank/DDBJ whole genome shotgun (WGS) entry which is preliminary data.</text>
</comment>
<dbReference type="SUPFAM" id="SSF51735">
    <property type="entry name" value="NAD(P)-binding Rossmann-fold domains"/>
    <property type="match status" value="3"/>
</dbReference>
<dbReference type="Gene3D" id="3.10.129.110">
    <property type="entry name" value="Polyketide synthase dehydratase"/>
    <property type="match status" value="1"/>
</dbReference>
<dbReference type="InterPro" id="IPR020841">
    <property type="entry name" value="PKS_Beta-ketoAc_synthase_dom"/>
</dbReference>
<dbReference type="InterPro" id="IPR016035">
    <property type="entry name" value="Acyl_Trfase/lysoPLipase"/>
</dbReference>
<dbReference type="InterPro" id="IPR036736">
    <property type="entry name" value="ACP-like_sf"/>
</dbReference>
<dbReference type="CDD" id="cd00833">
    <property type="entry name" value="PKS"/>
    <property type="match status" value="1"/>
</dbReference>
<dbReference type="InterPro" id="IPR049900">
    <property type="entry name" value="PKS_mFAS_DH"/>
</dbReference>
<evidence type="ECO:0000256" key="2">
    <source>
        <dbReference type="ARBA" id="ARBA00006484"/>
    </source>
</evidence>
<feature type="domain" description="Ketosynthase family 3 (KS3)" evidence="8">
    <location>
        <begin position="9"/>
        <end position="437"/>
    </location>
</feature>
<dbReference type="Pfam" id="PF16197">
    <property type="entry name" value="KAsynt_C_assoc"/>
    <property type="match status" value="1"/>
</dbReference>
<dbReference type="InterPro" id="IPR036291">
    <property type="entry name" value="NAD(P)-bd_dom_sf"/>
</dbReference>
<dbReference type="InterPro" id="IPR014043">
    <property type="entry name" value="Acyl_transferase_dom"/>
</dbReference>